<dbReference type="CDD" id="cd00190">
    <property type="entry name" value="Tryp_SPc"/>
    <property type="match status" value="1"/>
</dbReference>
<evidence type="ECO:0000256" key="2">
    <source>
        <dbReference type="ARBA" id="ARBA00001946"/>
    </source>
</evidence>
<comment type="cofactor">
    <cofactor evidence="1">
        <name>Mn(2+)</name>
        <dbReference type="ChEBI" id="CHEBI:29035"/>
    </cofactor>
</comment>
<evidence type="ECO:0000256" key="6">
    <source>
        <dbReference type="ARBA" id="ARBA00022588"/>
    </source>
</evidence>
<evidence type="ECO:0000256" key="13">
    <source>
        <dbReference type="ARBA" id="ARBA00022859"/>
    </source>
</evidence>
<dbReference type="InterPro" id="IPR033116">
    <property type="entry name" value="TRYPSIN_SER"/>
</dbReference>
<dbReference type="EMBL" id="CALNXI010000954">
    <property type="protein sequence ID" value="CAH3148589.1"/>
    <property type="molecule type" value="Genomic_DNA"/>
</dbReference>
<dbReference type="CDD" id="cd01450">
    <property type="entry name" value="vWFA_subfamily_ECM"/>
    <property type="match status" value="1"/>
</dbReference>
<comment type="caution">
    <text evidence="21">The sequence shown here is derived from an EMBL/GenBank/DDBJ whole genome shotgun (WGS) entry which is preliminary data.</text>
</comment>
<dbReference type="InterPro" id="IPR001314">
    <property type="entry name" value="Peptidase_S1A"/>
</dbReference>
<dbReference type="InterPro" id="IPR000436">
    <property type="entry name" value="Sushi_SCR_CCP_dom"/>
</dbReference>
<dbReference type="InterPro" id="IPR009003">
    <property type="entry name" value="Peptidase_S1_PA"/>
</dbReference>
<comment type="cofactor">
    <cofactor evidence="2">
        <name>Mg(2+)</name>
        <dbReference type="ChEBI" id="CHEBI:18420"/>
    </cofactor>
</comment>
<feature type="domain" description="VWFA" evidence="18">
    <location>
        <begin position="219"/>
        <end position="398"/>
    </location>
</feature>
<evidence type="ECO:0000256" key="1">
    <source>
        <dbReference type="ARBA" id="ARBA00001936"/>
    </source>
</evidence>
<dbReference type="SUPFAM" id="SSF50494">
    <property type="entry name" value="Trypsin-like serine proteases"/>
    <property type="match status" value="1"/>
</dbReference>
<evidence type="ECO:0000256" key="10">
    <source>
        <dbReference type="ARBA" id="ARBA00022737"/>
    </source>
</evidence>
<keyword evidence="15" id="KW-0325">Glycoprotein</keyword>
<feature type="domain" description="Sushi" evidence="20">
    <location>
        <begin position="42"/>
        <end position="98"/>
    </location>
</feature>
<keyword evidence="7 17" id="KW-0768">Sushi</keyword>
<evidence type="ECO:0000256" key="9">
    <source>
        <dbReference type="ARBA" id="ARBA00022729"/>
    </source>
</evidence>
<feature type="non-terminal residue" evidence="21">
    <location>
        <position position="1"/>
    </location>
</feature>
<keyword evidence="12" id="KW-0720">Serine protease</keyword>
<dbReference type="PROSITE" id="PS00135">
    <property type="entry name" value="TRYPSIN_SER"/>
    <property type="match status" value="1"/>
</dbReference>
<evidence type="ECO:0000256" key="4">
    <source>
        <dbReference type="ARBA" id="ARBA00004613"/>
    </source>
</evidence>
<dbReference type="SMART" id="SM00032">
    <property type="entry name" value="CCP"/>
    <property type="match status" value="2"/>
</dbReference>
<dbReference type="InterPro" id="IPR035976">
    <property type="entry name" value="Sushi/SCR/CCP_sf"/>
</dbReference>
<evidence type="ECO:0000256" key="11">
    <source>
        <dbReference type="ARBA" id="ARBA00022801"/>
    </source>
</evidence>
<dbReference type="Gene3D" id="2.10.70.10">
    <property type="entry name" value="Complement Module, domain 1"/>
    <property type="match status" value="2"/>
</dbReference>
<keyword evidence="13" id="KW-0391">Immunity</keyword>
<dbReference type="InterPro" id="IPR001254">
    <property type="entry name" value="Trypsin_dom"/>
</dbReference>
<feature type="domain" description="Sushi" evidence="20">
    <location>
        <begin position="101"/>
        <end position="158"/>
    </location>
</feature>
<evidence type="ECO:0000313" key="22">
    <source>
        <dbReference type="Proteomes" id="UP001159427"/>
    </source>
</evidence>
<dbReference type="SUPFAM" id="SSF53300">
    <property type="entry name" value="vWA-like"/>
    <property type="match status" value="1"/>
</dbReference>
<dbReference type="PROSITE" id="PS50234">
    <property type="entry name" value="VWFA"/>
    <property type="match status" value="1"/>
</dbReference>
<feature type="disulfide bond" evidence="17">
    <location>
        <begin position="69"/>
        <end position="96"/>
    </location>
</feature>
<sequence length="688" mass="76418">YISGSNIGCILIPYAYHTLFAVCVEVSVLSLNIDSHILFAENECPDPGRPDNGDRFGDFKVGSTVRFSCQYGFVLRGSRERTCMENLEWSGHLTTCQDGNTDCPVLGTPINGRKYGSRYNLGDIVLLECNEGFVLKGSAARRCMENGTWNGTEVICRDEVEDRFKNVNETAFNLRKNMIDMFLEYACNNENDTRCNKTRAQGMDSRGRSINLNSDGGLDLVFVIDASSSVKKDGFHKGLKFAKELVRTIGASKRSDGTRIALVTFGTEAKLEFNLGDAEVDTMKKVIKAISKVKYTGGATASSFALRLVRTVVVPNARGDSKRAMIFITDGKSNVGGPPKREAAILRDDENFEIYAVGVGKKVKVRELMDIASANEDDNHVIQVRKYETLQEAVQKAVQIKVDYSSCGESAYDSRGRIVGGSESERGRWPWQIGIYKTDNKGNLPLICGGALISNQWVLTTAHCFYYWNPFSGKYTFEDSTKKYEVKAGDHDLTSIEKSEQKVRLDKIFVHQGYKHTKYINDIALVKLKEKVELSAFVRTVCLPDKVEGDLAKPTKYGSVCGWGATKALKPGDEPENDDRYSTVLKYHSYQIRKNQLCANATTGVVPFNSTVTFCAGDGKGGNDTCKGDSGGAFVRARKRGWIATGLVSWGEGCAQENHYGYYTRVYSFIDWIKKTLDKHTDPDEEIV</sequence>
<evidence type="ECO:0000256" key="17">
    <source>
        <dbReference type="PROSITE-ProRule" id="PRU00302"/>
    </source>
</evidence>
<evidence type="ECO:0000256" key="8">
    <source>
        <dbReference type="ARBA" id="ARBA00022670"/>
    </source>
</evidence>
<keyword evidence="14 17" id="KW-1015">Disulfide bond</keyword>
<dbReference type="PANTHER" id="PTHR46393">
    <property type="entry name" value="SUSHI DOMAIN-CONTAINING PROTEIN"/>
    <property type="match status" value="1"/>
</dbReference>
<protein>
    <recommendedName>
        <fullName evidence="16">C3/C5 convertase</fullName>
    </recommendedName>
</protein>
<keyword evidence="10" id="KW-0677">Repeat</keyword>
<feature type="disulfide bond" evidence="17">
    <location>
        <begin position="129"/>
        <end position="156"/>
    </location>
</feature>
<gene>
    <name evidence="21" type="ORF">PEVE_00044642</name>
</gene>
<evidence type="ECO:0000256" key="5">
    <source>
        <dbReference type="ARBA" id="ARBA00022525"/>
    </source>
</evidence>
<dbReference type="SMART" id="SM00020">
    <property type="entry name" value="Tryp_SPc"/>
    <property type="match status" value="1"/>
</dbReference>
<dbReference type="CDD" id="cd00033">
    <property type="entry name" value="CCP"/>
    <property type="match status" value="2"/>
</dbReference>
<accession>A0ABN8PQB2</accession>
<dbReference type="Pfam" id="PF00084">
    <property type="entry name" value="Sushi"/>
    <property type="match status" value="2"/>
</dbReference>
<dbReference type="PROSITE" id="PS50240">
    <property type="entry name" value="TRYPSIN_DOM"/>
    <property type="match status" value="1"/>
</dbReference>
<dbReference type="PANTHER" id="PTHR46393:SF7">
    <property type="entry name" value="COMPLEMENT C2"/>
    <property type="match status" value="1"/>
</dbReference>
<keyword evidence="22" id="KW-1185">Reference proteome</keyword>
<dbReference type="PRINTS" id="PR00722">
    <property type="entry name" value="CHYMOTRYPSIN"/>
</dbReference>
<evidence type="ECO:0000256" key="14">
    <source>
        <dbReference type="ARBA" id="ARBA00023157"/>
    </source>
</evidence>
<comment type="caution">
    <text evidence="17">Lacks conserved residue(s) required for the propagation of feature annotation.</text>
</comment>
<dbReference type="SMART" id="SM00327">
    <property type="entry name" value="VWA"/>
    <property type="match status" value="1"/>
</dbReference>
<dbReference type="Gene3D" id="2.40.10.10">
    <property type="entry name" value="Trypsin-like serine proteases"/>
    <property type="match status" value="1"/>
</dbReference>
<evidence type="ECO:0000259" key="18">
    <source>
        <dbReference type="PROSITE" id="PS50234"/>
    </source>
</evidence>
<keyword evidence="5" id="KW-0964">Secreted</keyword>
<reference evidence="21 22" key="1">
    <citation type="submission" date="2022-05" db="EMBL/GenBank/DDBJ databases">
        <authorList>
            <consortium name="Genoscope - CEA"/>
            <person name="William W."/>
        </authorList>
    </citation>
    <scope>NUCLEOTIDE SEQUENCE [LARGE SCALE GENOMIC DNA]</scope>
</reference>
<keyword evidence="9" id="KW-0732">Signal</keyword>
<dbReference type="InterPro" id="IPR002035">
    <property type="entry name" value="VWF_A"/>
</dbReference>
<dbReference type="Proteomes" id="UP001159427">
    <property type="component" value="Unassembled WGS sequence"/>
</dbReference>
<dbReference type="PRINTS" id="PR00453">
    <property type="entry name" value="VWFADOMAIN"/>
</dbReference>
<organism evidence="21 22">
    <name type="scientific">Porites evermanni</name>
    <dbReference type="NCBI Taxonomy" id="104178"/>
    <lineage>
        <taxon>Eukaryota</taxon>
        <taxon>Metazoa</taxon>
        <taxon>Cnidaria</taxon>
        <taxon>Anthozoa</taxon>
        <taxon>Hexacorallia</taxon>
        <taxon>Scleractinia</taxon>
        <taxon>Fungiina</taxon>
        <taxon>Poritidae</taxon>
        <taxon>Porites</taxon>
    </lineage>
</organism>
<evidence type="ECO:0000256" key="7">
    <source>
        <dbReference type="ARBA" id="ARBA00022659"/>
    </source>
</evidence>
<evidence type="ECO:0000256" key="12">
    <source>
        <dbReference type="ARBA" id="ARBA00022825"/>
    </source>
</evidence>
<dbReference type="Pfam" id="PF00092">
    <property type="entry name" value="VWA"/>
    <property type="match status" value="1"/>
</dbReference>
<dbReference type="Gene3D" id="3.40.50.410">
    <property type="entry name" value="von Willebrand factor, type A domain"/>
    <property type="match status" value="1"/>
</dbReference>
<dbReference type="InterPro" id="IPR043504">
    <property type="entry name" value="Peptidase_S1_PA_chymotrypsin"/>
</dbReference>
<name>A0ABN8PQB2_9CNID</name>
<keyword evidence="6" id="KW-0399">Innate immunity</keyword>
<keyword evidence="11" id="KW-0378">Hydrolase</keyword>
<dbReference type="SUPFAM" id="SSF57535">
    <property type="entry name" value="Complement control module/SCR domain"/>
    <property type="match status" value="2"/>
</dbReference>
<evidence type="ECO:0000256" key="3">
    <source>
        <dbReference type="ARBA" id="ARBA00004241"/>
    </source>
</evidence>
<feature type="domain" description="Peptidase S1" evidence="19">
    <location>
        <begin position="418"/>
        <end position="678"/>
    </location>
</feature>
<dbReference type="PIRSF" id="PIRSF001154">
    <property type="entry name" value="Compl_C2_B"/>
    <property type="match status" value="1"/>
</dbReference>
<dbReference type="InterPro" id="IPR011360">
    <property type="entry name" value="Compl_C2_B"/>
</dbReference>
<evidence type="ECO:0000259" key="19">
    <source>
        <dbReference type="PROSITE" id="PS50240"/>
    </source>
</evidence>
<evidence type="ECO:0000256" key="16">
    <source>
        <dbReference type="ARBA" id="ARBA00029636"/>
    </source>
</evidence>
<proteinExistence type="predicted"/>
<comment type="subcellular location">
    <subcellularLocation>
        <location evidence="3">Cell surface</location>
    </subcellularLocation>
    <subcellularLocation>
        <location evidence="4">Secreted</location>
    </subcellularLocation>
</comment>
<dbReference type="PROSITE" id="PS50923">
    <property type="entry name" value="SUSHI"/>
    <property type="match status" value="2"/>
</dbReference>
<evidence type="ECO:0000256" key="15">
    <source>
        <dbReference type="ARBA" id="ARBA00023180"/>
    </source>
</evidence>
<dbReference type="InterPro" id="IPR036465">
    <property type="entry name" value="vWFA_dom_sf"/>
</dbReference>
<dbReference type="Pfam" id="PF00089">
    <property type="entry name" value="Trypsin"/>
    <property type="match status" value="1"/>
</dbReference>
<evidence type="ECO:0000313" key="21">
    <source>
        <dbReference type="EMBL" id="CAH3148589.1"/>
    </source>
</evidence>
<keyword evidence="8" id="KW-0645">Protease</keyword>
<evidence type="ECO:0000259" key="20">
    <source>
        <dbReference type="PROSITE" id="PS50923"/>
    </source>
</evidence>